<dbReference type="SUPFAM" id="SSF50475">
    <property type="entry name" value="FMN-binding split barrel"/>
    <property type="match status" value="1"/>
</dbReference>
<keyword evidence="5" id="KW-1185">Reference proteome</keyword>
<dbReference type="GO" id="GO:0010181">
    <property type="term" value="F:FMN binding"/>
    <property type="evidence" value="ECO:0007669"/>
    <property type="project" value="InterPro"/>
</dbReference>
<evidence type="ECO:0000259" key="3">
    <source>
        <dbReference type="SMART" id="SM00903"/>
    </source>
</evidence>
<gene>
    <name evidence="4" type="ORF">C7K55_02080</name>
</gene>
<sequence>MALNAALNAEAKKTLLRKIPHGVFICGVAEGDEVNGFTASWVTQGSFEPPLVVMAVRADSTSNGIIQRTKKFSLNVLAADQKDLAAVFFKPQKAMGGRFDAAPFSLGELGLPILDNALGAVECELVGQVAHGDHTVFVGEVKTATLHRDGAALELGSTGWQYGG</sequence>
<dbReference type="EMBL" id="PXXO01000002">
    <property type="protein sequence ID" value="PSJ06801.1"/>
    <property type="molecule type" value="Genomic_DNA"/>
</dbReference>
<evidence type="ECO:0000313" key="4">
    <source>
        <dbReference type="EMBL" id="PSJ06801.1"/>
    </source>
</evidence>
<accession>A0A2P7N025</accession>
<dbReference type="AlphaFoldDB" id="A0A2P7N025"/>
<evidence type="ECO:0000256" key="2">
    <source>
        <dbReference type="ARBA" id="ARBA00023002"/>
    </source>
</evidence>
<dbReference type="OrthoDB" id="9794638at2"/>
<comment type="caution">
    <text evidence="4">The sequence shown here is derived from an EMBL/GenBank/DDBJ whole genome shotgun (WGS) entry which is preliminary data.</text>
</comment>
<dbReference type="InterPro" id="IPR012349">
    <property type="entry name" value="Split_barrel_FMN-bd"/>
</dbReference>
<protein>
    <submittedName>
        <fullName evidence="4">Diguanylate cyclase</fullName>
    </submittedName>
</protein>
<reference evidence="4 5" key="1">
    <citation type="journal article" date="2018" name="Environ. Microbiol.">
        <title>Ecological and genomic features of two widespread freshwater picocyanobacteria.</title>
        <authorList>
            <person name="Cabello-Yeves P.J."/>
            <person name="Picazo A."/>
            <person name="Camacho A."/>
            <person name="Callieri C."/>
            <person name="Rosselli R."/>
            <person name="Roda-Garcia J.J."/>
            <person name="Coutinho F.H."/>
            <person name="Rodriguez-Valera F."/>
        </authorList>
    </citation>
    <scope>NUCLEOTIDE SEQUENCE [LARGE SCALE GENOMIC DNA]</scope>
    <source>
        <strain evidence="4 5">Tous</strain>
    </source>
</reference>
<dbReference type="Proteomes" id="UP000243002">
    <property type="component" value="Unassembled WGS sequence"/>
</dbReference>
<name>A0A2P7N025_9CYAN</name>
<dbReference type="SMART" id="SM00903">
    <property type="entry name" value="Flavin_Reduct"/>
    <property type="match status" value="1"/>
</dbReference>
<dbReference type="RefSeq" id="WP_106501771.1">
    <property type="nucleotide sequence ID" value="NZ_PXXO01000002.1"/>
</dbReference>
<dbReference type="GO" id="GO:0042602">
    <property type="term" value="F:riboflavin reductase (NADPH) activity"/>
    <property type="evidence" value="ECO:0007669"/>
    <property type="project" value="TreeGrafter"/>
</dbReference>
<dbReference type="PANTHER" id="PTHR30466:SF11">
    <property type="entry name" value="FLAVIN-DEPENDENT MONOOXYGENASE, REDUCTASE SUBUNIT HSAB"/>
    <property type="match status" value="1"/>
</dbReference>
<feature type="domain" description="Flavin reductase like" evidence="3">
    <location>
        <begin position="16"/>
        <end position="162"/>
    </location>
</feature>
<organism evidence="4 5">
    <name type="scientific">Cyanobium usitatum str. Tous</name>
    <dbReference type="NCBI Taxonomy" id="2116684"/>
    <lineage>
        <taxon>Bacteria</taxon>
        <taxon>Bacillati</taxon>
        <taxon>Cyanobacteriota</taxon>
        <taxon>Cyanophyceae</taxon>
        <taxon>Synechococcales</taxon>
        <taxon>Prochlorococcaceae</taxon>
        <taxon>Cyanobium</taxon>
    </lineage>
</organism>
<dbReference type="Pfam" id="PF01613">
    <property type="entry name" value="Flavin_Reduct"/>
    <property type="match status" value="1"/>
</dbReference>
<evidence type="ECO:0000313" key="5">
    <source>
        <dbReference type="Proteomes" id="UP000243002"/>
    </source>
</evidence>
<dbReference type="Gene3D" id="2.30.110.10">
    <property type="entry name" value="Electron Transport, Fmn-binding Protein, Chain A"/>
    <property type="match status" value="1"/>
</dbReference>
<keyword evidence="2" id="KW-0560">Oxidoreductase</keyword>
<comment type="similarity">
    <text evidence="1">Belongs to the non-flavoprotein flavin reductase family.</text>
</comment>
<dbReference type="InterPro" id="IPR050268">
    <property type="entry name" value="NADH-dep_flavin_reductase"/>
</dbReference>
<proteinExistence type="inferred from homology"/>
<evidence type="ECO:0000256" key="1">
    <source>
        <dbReference type="ARBA" id="ARBA00008898"/>
    </source>
</evidence>
<dbReference type="PANTHER" id="PTHR30466">
    <property type="entry name" value="FLAVIN REDUCTASE"/>
    <property type="match status" value="1"/>
</dbReference>
<dbReference type="InterPro" id="IPR002563">
    <property type="entry name" value="Flavin_Rdtase-like_dom"/>
</dbReference>